<evidence type="ECO:0000313" key="1">
    <source>
        <dbReference type="EMBL" id="CAB4214959.1"/>
    </source>
</evidence>
<sequence length="130" mass="12178">MAVTHSTAAKNAATDAVTTLLGAAGSLVFRISPSSVASPGTAVATLGLSATPFGASSGGTATAGSITSDTNATGNASPVAFATLQATGAVIVIHCAVAASASDINMTNGLTVASGDTVSCSALTYAALSA</sequence>
<dbReference type="EMBL" id="LR798400">
    <property type="protein sequence ID" value="CAB5229251.1"/>
    <property type="molecule type" value="Genomic_DNA"/>
</dbReference>
<reference evidence="2" key="1">
    <citation type="submission" date="2020-05" db="EMBL/GenBank/DDBJ databases">
        <authorList>
            <person name="Chiriac C."/>
            <person name="Salcher M."/>
            <person name="Ghai R."/>
            <person name="Kavagutti S V."/>
        </authorList>
    </citation>
    <scope>NUCLEOTIDE SEQUENCE</scope>
</reference>
<gene>
    <name evidence="1" type="ORF">UFOVP1469_32</name>
    <name evidence="2" type="ORF">UFOVP1556_20</name>
</gene>
<name>A0A6J7XDT6_9CAUD</name>
<proteinExistence type="predicted"/>
<protein>
    <submittedName>
        <fullName evidence="2">Uncharacterized protein</fullName>
    </submittedName>
</protein>
<organism evidence="2">
    <name type="scientific">uncultured Caudovirales phage</name>
    <dbReference type="NCBI Taxonomy" id="2100421"/>
    <lineage>
        <taxon>Viruses</taxon>
        <taxon>Duplodnaviria</taxon>
        <taxon>Heunggongvirae</taxon>
        <taxon>Uroviricota</taxon>
        <taxon>Caudoviricetes</taxon>
        <taxon>Peduoviridae</taxon>
        <taxon>Maltschvirus</taxon>
        <taxon>Maltschvirus maltsch</taxon>
    </lineage>
</organism>
<dbReference type="EMBL" id="LR797418">
    <property type="protein sequence ID" value="CAB4214959.1"/>
    <property type="molecule type" value="Genomic_DNA"/>
</dbReference>
<evidence type="ECO:0000313" key="2">
    <source>
        <dbReference type="EMBL" id="CAB5229251.1"/>
    </source>
</evidence>
<accession>A0A6J7XDT6</accession>